<dbReference type="Proteomes" id="UP000887568">
    <property type="component" value="Unplaced"/>
</dbReference>
<sequence length="517" mass="59039">MSQNPSQSQTDEKPKWRLGDVCIQGVWWPKELVTEQSLNAVKNFEVRDDDVWVATWPKAGTHWVAEICHLIHHDGDLDAVDRAQQPMPMEFEAHRNENKVPRYKAAPSWESPRVLVTHVPKRFLPDQLLQGKGKVIVVIRNLKDSQVSYFHFTKGMFPGSQLTFEESLHANLFSDKVQFSPWFDHVAEYLTERHNKQYLFLKYEDMKADTRGAVIQVADFLGRPLSDEVIDKIVDLVTVKSMKTRYHVAGEESSPGRGVEGKIGATSLMRKGTHWVAEICHLVHHDGNLDAVDRAQQPMPIEFEAFRSENKVPRYKAAPSWESPRVLVTHAPKRFLPDQLLQGKGKVIVVIRNLKDSQVSYFHFTKGMRPGSQLTFEESLHTNLFSDKVQFSPWFDHVAEYLTERHNKQYLFLKYEDMKADTRGAVIQVADFLGRPLSDEVIDKIVDLVTVKSMKTRYHVAGEVSSSPGRTVEGKIGAANLLRKGVVGDWKNTFTVAQSEAFDEFYLQKMADLGLKL</sequence>
<keyword evidence="2" id="KW-0808">Transferase</keyword>
<accession>A0A914BQU2</accession>
<evidence type="ECO:0000259" key="3">
    <source>
        <dbReference type="Pfam" id="PF00685"/>
    </source>
</evidence>
<proteinExistence type="inferred from homology"/>
<evidence type="ECO:0000256" key="2">
    <source>
        <dbReference type="ARBA" id="ARBA00022679"/>
    </source>
</evidence>
<dbReference type="GeneID" id="119745926"/>
<evidence type="ECO:0000313" key="4">
    <source>
        <dbReference type="EnsemblMetazoa" id="XP_038078534.1"/>
    </source>
</evidence>
<name>A0A914BQU2_PATMI</name>
<feature type="domain" description="Sulfotransferase" evidence="3">
    <location>
        <begin position="269"/>
        <end position="514"/>
    </location>
</feature>
<dbReference type="AlphaFoldDB" id="A0A914BQU2"/>
<dbReference type="InterPro" id="IPR000863">
    <property type="entry name" value="Sulfotransferase_dom"/>
</dbReference>
<evidence type="ECO:0000256" key="1">
    <source>
        <dbReference type="ARBA" id="ARBA00005771"/>
    </source>
</evidence>
<dbReference type="EnsemblMetazoa" id="XM_038222606.1">
    <property type="protein sequence ID" value="XP_038078534.1"/>
    <property type="gene ID" value="LOC119745926"/>
</dbReference>
<keyword evidence="5" id="KW-1185">Reference proteome</keyword>
<evidence type="ECO:0000313" key="5">
    <source>
        <dbReference type="Proteomes" id="UP000887568"/>
    </source>
</evidence>
<dbReference type="SUPFAM" id="SSF52540">
    <property type="entry name" value="P-loop containing nucleoside triphosphate hydrolases"/>
    <property type="match status" value="2"/>
</dbReference>
<dbReference type="PANTHER" id="PTHR11783">
    <property type="entry name" value="SULFOTRANSFERASE SULT"/>
    <property type="match status" value="1"/>
</dbReference>
<organism evidence="4 5">
    <name type="scientific">Patiria miniata</name>
    <name type="common">Bat star</name>
    <name type="synonym">Asterina miniata</name>
    <dbReference type="NCBI Taxonomy" id="46514"/>
    <lineage>
        <taxon>Eukaryota</taxon>
        <taxon>Metazoa</taxon>
        <taxon>Echinodermata</taxon>
        <taxon>Eleutherozoa</taxon>
        <taxon>Asterozoa</taxon>
        <taxon>Asteroidea</taxon>
        <taxon>Valvatacea</taxon>
        <taxon>Valvatida</taxon>
        <taxon>Asterinidae</taxon>
        <taxon>Patiria</taxon>
    </lineage>
</organism>
<dbReference type="Gene3D" id="3.40.50.300">
    <property type="entry name" value="P-loop containing nucleotide triphosphate hydrolases"/>
    <property type="match status" value="2"/>
</dbReference>
<dbReference type="Pfam" id="PF00685">
    <property type="entry name" value="Sulfotransfer_1"/>
    <property type="match status" value="1"/>
</dbReference>
<dbReference type="OrthoDB" id="205623at2759"/>
<dbReference type="OMA" id="KERAMCP"/>
<dbReference type="InterPro" id="IPR027417">
    <property type="entry name" value="P-loop_NTPase"/>
</dbReference>
<reference evidence="4" key="1">
    <citation type="submission" date="2022-11" db="UniProtKB">
        <authorList>
            <consortium name="EnsemblMetazoa"/>
        </authorList>
    </citation>
    <scope>IDENTIFICATION</scope>
</reference>
<dbReference type="GO" id="GO:0008146">
    <property type="term" value="F:sulfotransferase activity"/>
    <property type="evidence" value="ECO:0007669"/>
    <property type="project" value="InterPro"/>
</dbReference>
<comment type="similarity">
    <text evidence="1">Belongs to the sulfotransferase 1 family.</text>
</comment>
<protein>
    <recommendedName>
        <fullName evidence="3">Sulfotransferase domain-containing protein</fullName>
    </recommendedName>
</protein>
<dbReference type="RefSeq" id="XP_038078534.1">
    <property type="nucleotide sequence ID" value="XM_038222606.1"/>
</dbReference>